<dbReference type="CDD" id="cd00063">
    <property type="entry name" value="FN3"/>
    <property type="match status" value="1"/>
</dbReference>
<dbReference type="EMBL" id="BAABGY010000018">
    <property type="protein sequence ID" value="GAA4344177.1"/>
    <property type="molecule type" value="Genomic_DNA"/>
</dbReference>
<dbReference type="InterPro" id="IPR013783">
    <property type="entry name" value="Ig-like_fold"/>
</dbReference>
<evidence type="ECO:0000313" key="3">
    <source>
        <dbReference type="EMBL" id="GAA4344177.1"/>
    </source>
</evidence>
<organism evidence="3 4">
    <name type="scientific">Flaviaesturariibacter amylovorans</name>
    <dbReference type="NCBI Taxonomy" id="1084520"/>
    <lineage>
        <taxon>Bacteria</taxon>
        <taxon>Pseudomonadati</taxon>
        <taxon>Bacteroidota</taxon>
        <taxon>Chitinophagia</taxon>
        <taxon>Chitinophagales</taxon>
        <taxon>Chitinophagaceae</taxon>
        <taxon>Flaviaestuariibacter</taxon>
    </lineage>
</organism>
<feature type="signal peptide" evidence="1">
    <location>
        <begin position="1"/>
        <end position="20"/>
    </location>
</feature>
<dbReference type="Pfam" id="PF18962">
    <property type="entry name" value="Por_Secre_tail"/>
    <property type="match status" value="1"/>
</dbReference>
<dbReference type="Gene3D" id="2.60.120.260">
    <property type="entry name" value="Galactose-binding domain-like"/>
    <property type="match status" value="1"/>
</dbReference>
<dbReference type="InterPro" id="IPR036116">
    <property type="entry name" value="FN3_sf"/>
</dbReference>
<dbReference type="RefSeq" id="WP_345258281.1">
    <property type="nucleotide sequence ID" value="NZ_BAABGY010000018.1"/>
</dbReference>
<feature type="domain" description="Fibronectin type-III" evidence="2">
    <location>
        <begin position="213"/>
        <end position="313"/>
    </location>
</feature>
<dbReference type="Pfam" id="PF00041">
    <property type="entry name" value="fn3"/>
    <property type="match status" value="1"/>
</dbReference>
<feature type="chain" id="PRO_5046890374" description="Fibronectin type-III domain-containing protein" evidence="1">
    <location>
        <begin position="21"/>
        <end position="397"/>
    </location>
</feature>
<evidence type="ECO:0000313" key="4">
    <source>
        <dbReference type="Proteomes" id="UP001501725"/>
    </source>
</evidence>
<dbReference type="InterPro" id="IPR026444">
    <property type="entry name" value="Secre_tail"/>
</dbReference>
<dbReference type="Proteomes" id="UP001501725">
    <property type="component" value="Unassembled WGS sequence"/>
</dbReference>
<keyword evidence="1" id="KW-0732">Signal</keyword>
<evidence type="ECO:0000256" key="1">
    <source>
        <dbReference type="SAM" id="SignalP"/>
    </source>
</evidence>
<proteinExistence type="predicted"/>
<gene>
    <name evidence="3" type="ORF">GCM10023184_45140</name>
</gene>
<comment type="caution">
    <text evidence="3">The sequence shown here is derived from an EMBL/GenBank/DDBJ whole genome shotgun (WGS) entry which is preliminary data.</text>
</comment>
<dbReference type="NCBIfam" id="TIGR04183">
    <property type="entry name" value="Por_Secre_tail"/>
    <property type="match status" value="1"/>
</dbReference>
<protein>
    <recommendedName>
        <fullName evidence="2">Fibronectin type-III domain-containing protein</fullName>
    </recommendedName>
</protein>
<evidence type="ECO:0000259" key="2">
    <source>
        <dbReference type="PROSITE" id="PS50853"/>
    </source>
</evidence>
<accession>A0ABP8HTK0</accession>
<keyword evidence="4" id="KW-1185">Reference proteome</keyword>
<sequence length="397" mass="42272">MRKHYPLAAALLAASLSLHAQTQIIGGSTGNGDFEAGSTGWTLVNGNQPNKWVVSSGAAAGFGGAQSLYISSSPAAPYQHQYNTSARSLVYAVIDVPVPAGSKMLWMTYDATNVGEGTFDPYNSGAVTDGLRIYHGPTSTPVVAGQYLNGFIPHGFAAQPTWVRKRVYPVDVTSYAGSSIRIIFEWENDNNGAGSQHPVAIDNVEFFTSCQNATSASASGSNVTTTTASVGWNTVPGATAYQLRYRKVSDPETAATWAAPLTINGNSSYYTVLTGLEPGTDYQVQVRTVGTACNEYGWPSTFRTQVITATSELRWEGATVRFYPNPVRDVLTVDVAHAGAPGRFRLALVDGQGKTVRTSVLRPGRNEMAVSDLPAGLYHAVVYEGGKARSVRLVVAR</sequence>
<reference evidence="4" key="1">
    <citation type="journal article" date="2019" name="Int. J. Syst. Evol. Microbiol.">
        <title>The Global Catalogue of Microorganisms (GCM) 10K type strain sequencing project: providing services to taxonomists for standard genome sequencing and annotation.</title>
        <authorList>
            <consortium name="The Broad Institute Genomics Platform"/>
            <consortium name="The Broad Institute Genome Sequencing Center for Infectious Disease"/>
            <person name="Wu L."/>
            <person name="Ma J."/>
        </authorList>
    </citation>
    <scope>NUCLEOTIDE SEQUENCE [LARGE SCALE GENOMIC DNA]</scope>
    <source>
        <strain evidence="4">JCM 17919</strain>
    </source>
</reference>
<dbReference type="Gene3D" id="2.60.40.10">
    <property type="entry name" value="Immunoglobulins"/>
    <property type="match status" value="1"/>
</dbReference>
<name>A0ABP8HTK0_9BACT</name>
<dbReference type="SUPFAM" id="SSF49265">
    <property type="entry name" value="Fibronectin type III"/>
    <property type="match status" value="1"/>
</dbReference>
<dbReference type="PROSITE" id="PS50853">
    <property type="entry name" value="FN3"/>
    <property type="match status" value="1"/>
</dbReference>
<dbReference type="InterPro" id="IPR003961">
    <property type="entry name" value="FN3_dom"/>
</dbReference>